<feature type="compositionally biased region" description="Basic and acidic residues" evidence="1">
    <location>
        <begin position="495"/>
        <end position="519"/>
    </location>
</feature>
<comment type="caution">
    <text evidence="3">The sequence shown here is derived from an EMBL/GenBank/DDBJ whole genome shotgun (WGS) entry which is preliminary data.</text>
</comment>
<keyword evidence="2" id="KW-0472">Membrane</keyword>
<dbReference type="RefSeq" id="WP_260193849.1">
    <property type="nucleotide sequence ID" value="NZ_JAFFZE010000017.1"/>
</dbReference>
<feature type="compositionally biased region" description="Gly residues" evidence="1">
    <location>
        <begin position="485"/>
        <end position="494"/>
    </location>
</feature>
<evidence type="ECO:0000313" key="3">
    <source>
        <dbReference type="EMBL" id="MCT2586062.1"/>
    </source>
</evidence>
<feature type="transmembrane region" description="Helical" evidence="2">
    <location>
        <begin position="364"/>
        <end position="384"/>
    </location>
</feature>
<accession>A0ABT2JDW7</accession>
<feature type="transmembrane region" description="Helical" evidence="2">
    <location>
        <begin position="225"/>
        <end position="247"/>
    </location>
</feature>
<keyword evidence="2" id="KW-1133">Transmembrane helix</keyword>
<keyword evidence="4" id="KW-1185">Reference proteome</keyword>
<proteinExistence type="predicted"/>
<organism evidence="3 4">
    <name type="scientific">Actinophytocola gossypii</name>
    <dbReference type="NCBI Taxonomy" id="2812003"/>
    <lineage>
        <taxon>Bacteria</taxon>
        <taxon>Bacillati</taxon>
        <taxon>Actinomycetota</taxon>
        <taxon>Actinomycetes</taxon>
        <taxon>Pseudonocardiales</taxon>
        <taxon>Pseudonocardiaceae</taxon>
    </lineage>
</organism>
<feature type="region of interest" description="Disordered" evidence="1">
    <location>
        <begin position="392"/>
        <end position="535"/>
    </location>
</feature>
<feature type="compositionally biased region" description="Basic and acidic residues" evidence="1">
    <location>
        <begin position="414"/>
        <end position="424"/>
    </location>
</feature>
<gene>
    <name evidence="3" type="ORF">JT362_23365</name>
</gene>
<name>A0ABT2JDW7_9PSEU</name>
<reference evidence="3 4" key="1">
    <citation type="submission" date="2021-02" db="EMBL/GenBank/DDBJ databases">
        <title>Actinophytocola xerophila sp. nov., isolated from soil of cotton cropping field.</title>
        <authorList>
            <person name="Huang R."/>
            <person name="Chen X."/>
            <person name="Ge X."/>
            <person name="Liu W."/>
        </authorList>
    </citation>
    <scope>NUCLEOTIDE SEQUENCE [LARGE SCALE GENOMIC DNA]</scope>
    <source>
        <strain evidence="3 4">S1-96</strain>
    </source>
</reference>
<evidence type="ECO:0000256" key="1">
    <source>
        <dbReference type="SAM" id="MobiDB-lite"/>
    </source>
</evidence>
<dbReference type="EMBL" id="JAFFZE010000017">
    <property type="protein sequence ID" value="MCT2586062.1"/>
    <property type="molecule type" value="Genomic_DNA"/>
</dbReference>
<feature type="transmembrane region" description="Helical" evidence="2">
    <location>
        <begin position="294"/>
        <end position="312"/>
    </location>
</feature>
<dbReference type="Proteomes" id="UP001156441">
    <property type="component" value="Unassembled WGS sequence"/>
</dbReference>
<protein>
    <submittedName>
        <fullName evidence="3">Uncharacterized protein</fullName>
    </submittedName>
</protein>
<feature type="transmembrane region" description="Helical" evidence="2">
    <location>
        <begin position="193"/>
        <end position="213"/>
    </location>
</feature>
<feature type="transmembrane region" description="Helical" evidence="2">
    <location>
        <begin position="121"/>
        <end position="143"/>
    </location>
</feature>
<dbReference type="Pfam" id="PF19877">
    <property type="entry name" value="DUF6350"/>
    <property type="match status" value="1"/>
</dbReference>
<feature type="transmembrane region" description="Helical" evidence="2">
    <location>
        <begin position="87"/>
        <end position="109"/>
    </location>
</feature>
<evidence type="ECO:0000256" key="2">
    <source>
        <dbReference type="SAM" id="Phobius"/>
    </source>
</evidence>
<keyword evidence="2" id="KW-0812">Transmembrane</keyword>
<feature type="compositionally biased region" description="Acidic residues" evidence="1">
    <location>
        <begin position="400"/>
        <end position="413"/>
    </location>
</feature>
<evidence type="ECO:0000313" key="4">
    <source>
        <dbReference type="Proteomes" id="UP001156441"/>
    </source>
</evidence>
<feature type="transmembrane region" description="Helical" evidence="2">
    <location>
        <begin position="324"/>
        <end position="344"/>
    </location>
</feature>
<dbReference type="InterPro" id="IPR045931">
    <property type="entry name" value="DUF6350"/>
</dbReference>
<sequence length="535" mass="53406">MLDLDAVERSQRDVDESAVSRLTRFRVLALAATAPLVTGYAAVAAVLALVTAVAPLTHFSTAGVLGAALPGWLAAHQVPVGIGGFEFGALPLLPTLLVLFLAARAAAGAADRLGYTSPREAGHLIGAIALTHGVCALVVALVYTGRNVDVDPLAAFYYPALLAVIGATAGVPWRCGLVDALARRADAVAVRGLAAGAVAVALLLVAGAAVFTFGLLTSTGTARDLFATAAPGAGSGLGMLLLCLGYLPNAVIAGTSFVAGPGFALGEVAFSPVELEAGPVPALPLLAALPEEQASWWPALCLLPLAVGVLVGRRLRYVADDPVTRMRAVAVAAGAVALTFAVLAGSAGGRLGVGPFDPVTMRAAAVSVALVLWIGVPAAAVAWFTGPRPLHDPIPGLIPADEDDEGEEDEESEGETRAGERADGGETSEDASAVTGTEERVDGGDGEGMVTGAGERADVGMGAGEGRADGVDAGVAERAGEGTDVRGGAGTGEGQGRDENAGEGVDVRKDPGMGEKPAPDEPGPTRNEAAGPEGG</sequence>
<feature type="transmembrane region" description="Helical" evidence="2">
    <location>
        <begin position="155"/>
        <end position="173"/>
    </location>
</feature>
<feature type="transmembrane region" description="Helical" evidence="2">
    <location>
        <begin position="27"/>
        <end position="50"/>
    </location>
</feature>